<dbReference type="EMBL" id="GIFK01002346">
    <property type="protein sequence ID" value="NBJ60049.1"/>
    <property type="molecule type" value="Transcribed_RNA"/>
</dbReference>
<evidence type="ECO:0000256" key="1">
    <source>
        <dbReference type="SAM" id="MobiDB-lite"/>
    </source>
</evidence>
<feature type="compositionally biased region" description="Acidic residues" evidence="1">
    <location>
        <begin position="84"/>
        <end position="112"/>
    </location>
</feature>
<reference evidence="2" key="1">
    <citation type="submission" date="2019-10" db="EMBL/GenBank/DDBJ databases">
        <title>Short sand fly seasons in Tbilisi, Georgia, hinder development of host immunity to saliva of the visceral leishmaniasis vector Phlebotomus kandelakii.</title>
        <authorList>
            <person name="Oliveira F."/>
            <person name="Giorgobiani E."/>
            <person name="Guimaraes-Costa A.B."/>
            <person name="Abdeladhim M."/>
            <person name="Oristian J."/>
            <person name="Tskhvaradze L."/>
            <person name="Tsertsvadze N."/>
            <person name="Zakalashvili M."/>
            <person name="Valenzuela J.G."/>
            <person name="Kamhawi S."/>
        </authorList>
    </citation>
    <scope>NUCLEOTIDE SEQUENCE</scope>
    <source>
        <strain evidence="2">Wild-capture in Tbilisi</strain>
        <tissue evidence="2">Salivary glands</tissue>
    </source>
</reference>
<feature type="region of interest" description="Disordered" evidence="1">
    <location>
        <begin position="228"/>
        <end position="268"/>
    </location>
</feature>
<protein>
    <submittedName>
        <fullName evidence="2">Uncharacterized protein</fullName>
    </submittedName>
</protein>
<feature type="region of interest" description="Disordered" evidence="1">
    <location>
        <begin position="1"/>
        <end position="135"/>
    </location>
</feature>
<feature type="compositionally biased region" description="Basic residues" evidence="1">
    <location>
        <begin position="59"/>
        <end position="80"/>
    </location>
</feature>
<organism evidence="2">
    <name type="scientific">Phlebotomus kandelakii</name>
    <dbReference type="NCBI Taxonomy" id="1109342"/>
    <lineage>
        <taxon>Eukaryota</taxon>
        <taxon>Metazoa</taxon>
        <taxon>Ecdysozoa</taxon>
        <taxon>Arthropoda</taxon>
        <taxon>Hexapoda</taxon>
        <taxon>Insecta</taxon>
        <taxon>Pterygota</taxon>
        <taxon>Neoptera</taxon>
        <taxon>Endopterygota</taxon>
        <taxon>Diptera</taxon>
        <taxon>Nematocera</taxon>
        <taxon>Psychodoidea</taxon>
        <taxon>Psychodidae</taxon>
        <taxon>Phlebotomus</taxon>
        <taxon>Larroussius</taxon>
    </lineage>
</organism>
<evidence type="ECO:0000313" key="2">
    <source>
        <dbReference type="EMBL" id="NBJ60049.1"/>
    </source>
</evidence>
<feature type="compositionally biased region" description="Acidic residues" evidence="1">
    <location>
        <begin position="15"/>
        <end position="31"/>
    </location>
</feature>
<feature type="compositionally biased region" description="Acidic residues" evidence="1">
    <location>
        <begin position="237"/>
        <end position="268"/>
    </location>
</feature>
<name>A0A6B2E9R3_9DIPT</name>
<proteinExistence type="predicted"/>
<accession>A0A6B2E9R3</accession>
<sequence length="268" mass="29989">MRNRTELKTTTLEGSDYEEEVSDADDSGEDWQPEKEGDAAAAGKKKGGAKVAGPAKKVTPAKRKAPAGKPSKATKGKKAKKESSDDEDLDDDDDVEDDSDEEFPSDSDESEEEVKNGDGTKKKRPAKKEGADPNGVFTLYVKKMDLKNGLNEQQNLFMWKRDGSSLLQRFKQNKTENNEDYVFSPTTVYSCWEDRRKHEYFEVKTKSTSGGDGLVTVVDKEEFAKFIEQSKTYEKPESEEENEEEGEGGDNSEDEEEGEEDNSDEEES</sequence>
<dbReference type="AlphaFoldDB" id="A0A6B2E9R3"/>
<feature type="compositionally biased region" description="Low complexity" evidence="1">
    <location>
        <begin position="49"/>
        <end position="58"/>
    </location>
</feature>